<dbReference type="Proteomes" id="UP000294003">
    <property type="component" value="Unassembled WGS sequence"/>
</dbReference>
<dbReference type="InterPro" id="IPR036291">
    <property type="entry name" value="NAD(P)-bd_dom_sf"/>
</dbReference>
<name>A0ABY0HJ06_9PEZI</name>
<gene>
    <name evidence="1" type="ORF">DL762_000472</name>
</gene>
<dbReference type="Gene3D" id="3.40.50.720">
    <property type="entry name" value="NAD(P)-binding Rossmann-like Domain"/>
    <property type="match status" value="1"/>
</dbReference>
<dbReference type="EMBL" id="QJNS01000009">
    <property type="protein sequence ID" value="RYO94580.1"/>
    <property type="molecule type" value="Genomic_DNA"/>
</dbReference>
<evidence type="ECO:0000313" key="2">
    <source>
        <dbReference type="Proteomes" id="UP000294003"/>
    </source>
</evidence>
<protein>
    <recommendedName>
        <fullName evidence="3">NmrA-like domain-containing protein</fullName>
    </recommendedName>
</protein>
<keyword evidence="2" id="KW-1185">Reference proteome</keyword>
<evidence type="ECO:0008006" key="3">
    <source>
        <dbReference type="Google" id="ProtNLM"/>
    </source>
</evidence>
<reference evidence="1 2" key="1">
    <citation type="submission" date="2018-06" db="EMBL/GenBank/DDBJ databases">
        <title>Complete Genomes of Monosporascus.</title>
        <authorList>
            <person name="Robinson A.J."/>
            <person name="Natvig D.O."/>
        </authorList>
    </citation>
    <scope>NUCLEOTIDE SEQUENCE [LARGE SCALE GENOMIC DNA]</scope>
    <source>
        <strain evidence="1 2">CBS 609.92</strain>
    </source>
</reference>
<evidence type="ECO:0000313" key="1">
    <source>
        <dbReference type="EMBL" id="RYO94580.1"/>
    </source>
</evidence>
<proteinExistence type="predicted"/>
<comment type="caution">
    <text evidence="1">The sequence shown here is derived from an EMBL/GenBank/DDBJ whole genome shotgun (WGS) entry which is preliminary data.</text>
</comment>
<organism evidence="1 2">
    <name type="scientific">Monosporascus cannonballus</name>
    <dbReference type="NCBI Taxonomy" id="155416"/>
    <lineage>
        <taxon>Eukaryota</taxon>
        <taxon>Fungi</taxon>
        <taxon>Dikarya</taxon>
        <taxon>Ascomycota</taxon>
        <taxon>Pezizomycotina</taxon>
        <taxon>Sordariomycetes</taxon>
        <taxon>Xylariomycetidae</taxon>
        <taxon>Xylariales</taxon>
        <taxon>Xylariales incertae sedis</taxon>
        <taxon>Monosporascus</taxon>
    </lineage>
</organism>
<sequence length="266" mass="29817">MIVRQYVIISCTEHVQDYPTHYAQVVTLFRALAKTSNANRIRPLVLWSSGGKVYGYSPVDGTPGLAPLAEKSPLEVPPFVRPWTPYPLKIFDNENAELFDAMVRRPPNVDGYSSSYYRIIFEWAEMVASNVKEAKGEDGYELAIDPRTVLSAMRVDDCGEGYVALAEHPDRSQIVGQVFNLGPHSYETTDKMLKALAKEYDIPGGFKFKDTEQARKNASGVIVGLLAWSQWVGSDKIRRESRAGRTSDRCSPRTWQFTAGRRESAS</sequence>
<dbReference type="SUPFAM" id="SSF51735">
    <property type="entry name" value="NAD(P)-binding Rossmann-fold domains"/>
    <property type="match status" value="1"/>
</dbReference>
<accession>A0ABY0HJ06</accession>